<dbReference type="GO" id="GO:0003954">
    <property type="term" value="F:NADH dehydrogenase activity"/>
    <property type="evidence" value="ECO:0007669"/>
    <property type="project" value="TreeGrafter"/>
</dbReference>
<dbReference type="PANTHER" id="PTHR42829">
    <property type="entry name" value="NADH-UBIQUINONE OXIDOREDUCTASE CHAIN 5"/>
    <property type="match status" value="1"/>
</dbReference>
<feature type="transmembrane region" description="Helical" evidence="18">
    <location>
        <begin position="411"/>
        <end position="430"/>
    </location>
</feature>
<evidence type="ECO:0000256" key="5">
    <source>
        <dbReference type="ARBA" id="ARBA00022448"/>
    </source>
</evidence>
<feature type="domain" description="NADH:quinone oxidoreductase/Mrp antiporter transmembrane" evidence="19">
    <location>
        <begin position="93"/>
        <end position="372"/>
    </location>
</feature>
<evidence type="ECO:0000256" key="4">
    <source>
        <dbReference type="ARBA" id="ARBA00021096"/>
    </source>
</evidence>
<keyword evidence="15 18" id="KW-0472">Membrane</keyword>
<name>A0A343A6G5_9CUCU</name>
<sequence length="561" mass="64965">MSSFVMIINSFYFLAGDKEIYLEFYLMNLNSMPMVYVGYLDWMGLLFMGFVLFISSMIFKYSSSYMSGDLYLKRFIMLMILFVFSMMLLIMSLNFIIILLGWDGLGLVSYILVVYYQNVKSYNAGKLTVLSNRVGDAALLLSIALSSNLGSWNFMFYKEFFNDNLIIKSLSMLVILAAITKSAQIPFSSWLPAAMAAPTPVSSLVHSSTLVTAGVYLLIRSFSWMPESMFKLLFYISLITMFMAGICANFEFDLKKIIALSTLSQLGMMITILCIGGVELAFFHLLIHALFKALLFMCAGAMIHNFSGCQDIRYMGFLMKYMPLTCTCMNISNMALCGLPFLSGFYSKDLIVEMFSMSVYNFFVYFMFYFSIGLTVSYSMRLSYYILFGDFNLLSLNYLNDNNNLTMLKSMFGLVLFVIFMGSCLSWILFSTPYYIMLPFFMKLFTLFIIFIGGYLGYEMNNVFYFYKSKILLFYKMSVFMGNMWWFPILSTYGMNFYFLYLSKMYYKNIDQGWLEFYGSSGLINLIKKSSQGMQLLSRNHLKLILFISLMYFMILIFLWF</sequence>
<dbReference type="InterPro" id="IPR003945">
    <property type="entry name" value="NU5C-like"/>
</dbReference>
<comment type="catalytic activity">
    <reaction evidence="17">
        <text>a ubiquinone + NADH + 5 H(+)(in) = a ubiquinol + NAD(+) + 4 H(+)(out)</text>
        <dbReference type="Rhea" id="RHEA:29091"/>
        <dbReference type="Rhea" id="RHEA-COMP:9565"/>
        <dbReference type="Rhea" id="RHEA-COMP:9566"/>
        <dbReference type="ChEBI" id="CHEBI:15378"/>
        <dbReference type="ChEBI" id="CHEBI:16389"/>
        <dbReference type="ChEBI" id="CHEBI:17976"/>
        <dbReference type="ChEBI" id="CHEBI:57540"/>
        <dbReference type="ChEBI" id="CHEBI:57945"/>
        <dbReference type="EC" id="7.1.1.2"/>
    </reaction>
</comment>
<evidence type="ECO:0000256" key="2">
    <source>
        <dbReference type="ARBA" id="ARBA00004448"/>
    </source>
</evidence>
<comment type="subcellular location">
    <subcellularLocation>
        <location evidence="2">Mitochondrion inner membrane</location>
        <topology evidence="2">Multi-pass membrane protein</topology>
    </subcellularLocation>
</comment>
<dbReference type="EMBL" id="KX035208">
    <property type="protein sequence ID" value="AOY40144.1"/>
    <property type="molecule type" value="Genomic_DNA"/>
</dbReference>
<organism evidence="21">
    <name type="scientific">Hylastes brunneus</name>
    <dbReference type="NCBI Taxonomy" id="1117389"/>
    <lineage>
        <taxon>Eukaryota</taxon>
        <taxon>Metazoa</taxon>
        <taxon>Ecdysozoa</taxon>
        <taxon>Arthropoda</taxon>
        <taxon>Hexapoda</taxon>
        <taxon>Insecta</taxon>
        <taxon>Pterygota</taxon>
        <taxon>Neoptera</taxon>
        <taxon>Endopterygota</taxon>
        <taxon>Coleoptera</taxon>
        <taxon>Polyphaga</taxon>
        <taxon>Cucujiformia</taxon>
        <taxon>Curculionidae</taxon>
        <taxon>Scolytinae</taxon>
        <taxon>Hylastes</taxon>
    </lineage>
</organism>
<evidence type="ECO:0000256" key="11">
    <source>
        <dbReference type="ARBA" id="ARBA00022989"/>
    </source>
</evidence>
<dbReference type="PANTHER" id="PTHR42829:SF2">
    <property type="entry name" value="NADH-UBIQUINONE OXIDOREDUCTASE CHAIN 5"/>
    <property type="match status" value="1"/>
</dbReference>
<dbReference type="InterPro" id="IPR001750">
    <property type="entry name" value="ND/Mrp_TM"/>
</dbReference>
<feature type="transmembrane region" description="Helical" evidence="18">
    <location>
        <begin position="34"/>
        <end position="54"/>
    </location>
</feature>
<geneLocation type="mitochondrion" evidence="21"/>
<keyword evidence="11 18" id="KW-1133">Transmembrane helix</keyword>
<evidence type="ECO:0000256" key="3">
    <source>
        <dbReference type="ARBA" id="ARBA00012944"/>
    </source>
</evidence>
<evidence type="ECO:0000256" key="17">
    <source>
        <dbReference type="ARBA" id="ARBA00049551"/>
    </source>
</evidence>
<keyword evidence="10" id="KW-0249">Electron transport</keyword>
<evidence type="ECO:0000256" key="13">
    <source>
        <dbReference type="ARBA" id="ARBA00023075"/>
    </source>
</evidence>
<evidence type="ECO:0000256" key="6">
    <source>
        <dbReference type="ARBA" id="ARBA00022660"/>
    </source>
</evidence>
<dbReference type="GO" id="GO:0042773">
    <property type="term" value="P:ATP synthesis coupled electron transport"/>
    <property type="evidence" value="ECO:0007669"/>
    <property type="project" value="InterPro"/>
</dbReference>
<keyword evidence="13" id="KW-0830">Ubiquinone</keyword>
<evidence type="ECO:0000256" key="16">
    <source>
        <dbReference type="ARBA" id="ARBA00031027"/>
    </source>
</evidence>
<evidence type="ECO:0000256" key="15">
    <source>
        <dbReference type="ARBA" id="ARBA00023136"/>
    </source>
</evidence>
<reference evidence="21" key="1">
    <citation type="submission" date="2016-04" db="EMBL/GenBank/DDBJ databases">
        <title>Mitochondria of Scolytid beetles.</title>
        <authorList>
            <person name="Miller K."/>
            <person name="Linard B."/>
            <person name="Vogler A.P."/>
        </authorList>
    </citation>
    <scope>NUCLEOTIDE SEQUENCE</scope>
</reference>
<feature type="transmembrane region" description="Helical" evidence="18">
    <location>
        <begin position="436"/>
        <end position="458"/>
    </location>
</feature>
<dbReference type="GO" id="GO:0015990">
    <property type="term" value="P:electron transport coupled proton transport"/>
    <property type="evidence" value="ECO:0007669"/>
    <property type="project" value="TreeGrafter"/>
</dbReference>
<evidence type="ECO:0000256" key="8">
    <source>
        <dbReference type="ARBA" id="ARBA00022792"/>
    </source>
</evidence>
<evidence type="ECO:0000256" key="7">
    <source>
        <dbReference type="ARBA" id="ARBA00022692"/>
    </source>
</evidence>
<evidence type="ECO:0000256" key="18">
    <source>
        <dbReference type="SAM" id="Phobius"/>
    </source>
</evidence>
<gene>
    <name evidence="21" type="primary">nad5</name>
</gene>
<dbReference type="Pfam" id="PF06455">
    <property type="entry name" value="NADH5_C"/>
    <property type="match status" value="1"/>
</dbReference>
<evidence type="ECO:0000259" key="19">
    <source>
        <dbReference type="Pfam" id="PF00361"/>
    </source>
</evidence>
<evidence type="ECO:0000256" key="12">
    <source>
        <dbReference type="ARBA" id="ARBA00023027"/>
    </source>
</evidence>
<evidence type="ECO:0000259" key="20">
    <source>
        <dbReference type="Pfam" id="PF06455"/>
    </source>
</evidence>
<feature type="transmembrane region" description="Helical" evidence="18">
    <location>
        <begin position="137"/>
        <end position="157"/>
    </location>
</feature>
<dbReference type="InterPro" id="IPR010934">
    <property type="entry name" value="NADH_DH_su5_C"/>
</dbReference>
<evidence type="ECO:0000313" key="21">
    <source>
        <dbReference type="EMBL" id="AOY40144.1"/>
    </source>
</evidence>
<feature type="transmembrane region" description="Helical" evidence="18">
    <location>
        <begin position="358"/>
        <end position="376"/>
    </location>
</feature>
<keyword evidence="14 21" id="KW-0496">Mitochondrion</keyword>
<keyword evidence="7 18" id="KW-0812">Transmembrane</keyword>
<comment type="function">
    <text evidence="1">Core subunit of the mitochondrial membrane respiratory chain NADH dehydrogenase (Complex I) that is believed to belong to the minimal assembly required for catalysis. Complex I functions in the transfer of electrons from NADH to the respiratory chain. The immediate electron acceptor for the enzyme is believed to be ubiquinone.</text>
</comment>
<feature type="domain" description="NADH dehydrogenase subunit 5 C-terminal" evidence="20">
    <location>
        <begin position="378"/>
        <end position="559"/>
    </location>
</feature>
<feature type="transmembrane region" description="Helical" evidence="18">
    <location>
        <begin position="232"/>
        <end position="252"/>
    </location>
</feature>
<keyword evidence="8" id="KW-0999">Mitochondrion inner membrane</keyword>
<feature type="transmembrane region" description="Helical" evidence="18">
    <location>
        <begin position="203"/>
        <end position="220"/>
    </location>
</feature>
<keyword evidence="5" id="KW-0813">Transport</keyword>
<evidence type="ECO:0000256" key="1">
    <source>
        <dbReference type="ARBA" id="ARBA00003257"/>
    </source>
</evidence>
<protein>
    <recommendedName>
        <fullName evidence="4">NADH-ubiquinone oxidoreductase chain 5</fullName>
        <ecNumber evidence="3">7.1.1.2</ecNumber>
    </recommendedName>
    <alternativeName>
        <fullName evidence="16">NADH dehydrogenase subunit 5</fullName>
    </alternativeName>
</protein>
<feature type="transmembrane region" description="Helical" evidence="18">
    <location>
        <begin position="541"/>
        <end position="560"/>
    </location>
</feature>
<dbReference type="GO" id="GO:0008137">
    <property type="term" value="F:NADH dehydrogenase (ubiquinone) activity"/>
    <property type="evidence" value="ECO:0007669"/>
    <property type="project" value="UniProtKB-EC"/>
</dbReference>
<feature type="transmembrane region" description="Helical" evidence="18">
    <location>
        <begin position="321"/>
        <end position="346"/>
    </location>
</feature>
<dbReference type="AlphaFoldDB" id="A0A343A6G5"/>
<feature type="transmembrane region" description="Helical" evidence="18">
    <location>
        <begin position="169"/>
        <end position="191"/>
    </location>
</feature>
<evidence type="ECO:0000256" key="10">
    <source>
        <dbReference type="ARBA" id="ARBA00022982"/>
    </source>
</evidence>
<keyword evidence="6" id="KW-0679">Respiratory chain</keyword>
<feature type="transmembrane region" description="Helical" evidence="18">
    <location>
        <begin position="479"/>
        <end position="501"/>
    </location>
</feature>
<evidence type="ECO:0000256" key="14">
    <source>
        <dbReference type="ARBA" id="ARBA00023128"/>
    </source>
</evidence>
<dbReference type="PRINTS" id="PR01434">
    <property type="entry name" value="NADHDHGNASE5"/>
</dbReference>
<dbReference type="Pfam" id="PF00361">
    <property type="entry name" value="Proton_antipo_M"/>
    <property type="match status" value="1"/>
</dbReference>
<proteinExistence type="predicted"/>
<keyword evidence="12" id="KW-0520">NAD</keyword>
<dbReference type="EC" id="7.1.1.2" evidence="3"/>
<evidence type="ECO:0000256" key="9">
    <source>
        <dbReference type="ARBA" id="ARBA00022967"/>
    </source>
</evidence>
<feature type="transmembrane region" description="Helical" evidence="18">
    <location>
        <begin position="75"/>
        <end position="102"/>
    </location>
</feature>
<keyword evidence="9" id="KW-1278">Translocase</keyword>
<dbReference type="GO" id="GO:0005743">
    <property type="term" value="C:mitochondrial inner membrane"/>
    <property type="evidence" value="ECO:0007669"/>
    <property type="project" value="UniProtKB-SubCell"/>
</dbReference>
<accession>A0A343A6G5</accession>